<keyword evidence="4" id="KW-1185">Reference proteome</keyword>
<organism evidence="3 4">
    <name type="scientific">Macrophomina phaseolina</name>
    <dbReference type="NCBI Taxonomy" id="35725"/>
    <lineage>
        <taxon>Eukaryota</taxon>
        <taxon>Fungi</taxon>
        <taxon>Dikarya</taxon>
        <taxon>Ascomycota</taxon>
        <taxon>Pezizomycotina</taxon>
        <taxon>Dothideomycetes</taxon>
        <taxon>Dothideomycetes incertae sedis</taxon>
        <taxon>Botryosphaeriales</taxon>
        <taxon>Botryosphaeriaceae</taxon>
        <taxon>Macrophomina</taxon>
    </lineage>
</organism>
<protein>
    <recommendedName>
        <fullName evidence="5">Autophagy-related protein 2/VPS13 C-terminal domain-containing protein</fullName>
    </recommendedName>
</protein>
<evidence type="ECO:0000313" key="4">
    <source>
        <dbReference type="Proteomes" id="UP000774617"/>
    </source>
</evidence>
<proteinExistence type="inferred from homology"/>
<dbReference type="PANTHER" id="PTHR16166">
    <property type="entry name" value="VACUOLAR PROTEIN SORTING-ASSOCIATED PROTEIN VPS13"/>
    <property type="match status" value="1"/>
</dbReference>
<comment type="similarity">
    <text evidence="1">Belongs to the VPS13 family.</text>
</comment>
<evidence type="ECO:0000313" key="3">
    <source>
        <dbReference type="EMBL" id="KAH7062648.1"/>
    </source>
</evidence>
<reference evidence="3 4" key="1">
    <citation type="journal article" date="2021" name="Nat. Commun.">
        <title>Genetic determinants of endophytism in the Arabidopsis root mycobiome.</title>
        <authorList>
            <person name="Mesny F."/>
            <person name="Miyauchi S."/>
            <person name="Thiergart T."/>
            <person name="Pickel B."/>
            <person name="Atanasova L."/>
            <person name="Karlsson M."/>
            <person name="Huettel B."/>
            <person name="Barry K.W."/>
            <person name="Haridas S."/>
            <person name="Chen C."/>
            <person name="Bauer D."/>
            <person name="Andreopoulos W."/>
            <person name="Pangilinan J."/>
            <person name="LaButti K."/>
            <person name="Riley R."/>
            <person name="Lipzen A."/>
            <person name="Clum A."/>
            <person name="Drula E."/>
            <person name="Henrissat B."/>
            <person name="Kohler A."/>
            <person name="Grigoriev I.V."/>
            <person name="Martin F.M."/>
            <person name="Hacquard S."/>
        </authorList>
    </citation>
    <scope>NUCLEOTIDE SEQUENCE [LARGE SCALE GENOMIC DNA]</scope>
    <source>
        <strain evidence="3 4">MPI-SDFR-AT-0080</strain>
    </source>
</reference>
<sequence length="462" mass="48637">MASPERKTLGPVDDSSLPIPLWTEQEDPSRPHTPSHVSRQVPRKPLRSDDGLHVVPVLSITEPDGLQVVSPKPPQHPDPGLHLAHEQPTDQKDAPPPPYEKRHLDRCIVLPSRTAEWRVRGAEDRVKLSTLAAAVLVREGLLDGANVELIQEEVEEDPSRRDAGAAPAAVEKPPRDPLAALTTSTVNVFSELQRGASEAALRTYRLNKLASEDLERERAQQRRRSRSRSSSSSNSAAGASQPGNVQASGGGGGAAAATAAPRPLDGDGEAGAELQARKKTPSGAEKLDRAAEAVASSGKGVARIVGVGLAAPGEYTHALARGFHNVPRLYGDETVRADDRIVGFTSGLAAAGKGFGYGLYDGITGFFVQPVKGAKEEGAKGFVKGVVKGVGGVVCKPAAGGVGLAGHTLVGIQRSIERGISRRPKDRGPLSAAAVVEGEEEMLRLTDKEKDAIVSAWFASTR</sequence>
<feature type="compositionally biased region" description="Low complexity" evidence="2">
    <location>
        <begin position="228"/>
        <end position="241"/>
    </location>
</feature>
<feature type="region of interest" description="Disordered" evidence="2">
    <location>
        <begin position="212"/>
        <end position="291"/>
    </location>
</feature>
<dbReference type="Proteomes" id="UP000774617">
    <property type="component" value="Unassembled WGS sequence"/>
</dbReference>
<evidence type="ECO:0000256" key="1">
    <source>
        <dbReference type="ARBA" id="ARBA00006545"/>
    </source>
</evidence>
<feature type="region of interest" description="Disordered" evidence="2">
    <location>
        <begin position="152"/>
        <end position="177"/>
    </location>
</feature>
<feature type="compositionally biased region" description="Basic and acidic residues" evidence="2">
    <location>
        <begin position="83"/>
        <end position="101"/>
    </location>
</feature>
<evidence type="ECO:0000256" key="2">
    <source>
        <dbReference type="SAM" id="MobiDB-lite"/>
    </source>
</evidence>
<evidence type="ECO:0008006" key="5">
    <source>
        <dbReference type="Google" id="ProtNLM"/>
    </source>
</evidence>
<name>A0ABQ8GU92_9PEZI</name>
<feature type="region of interest" description="Disordered" evidence="2">
    <location>
        <begin position="1"/>
        <end position="101"/>
    </location>
</feature>
<gene>
    <name evidence="3" type="ORF">B0J12DRAFT_242278</name>
</gene>
<comment type="caution">
    <text evidence="3">The sequence shown here is derived from an EMBL/GenBank/DDBJ whole genome shotgun (WGS) entry which is preliminary data.</text>
</comment>
<dbReference type="PANTHER" id="PTHR16166:SF93">
    <property type="entry name" value="INTERMEMBRANE LIPID TRANSFER PROTEIN VPS13"/>
    <property type="match status" value="1"/>
</dbReference>
<dbReference type="EMBL" id="JAGTJR010000003">
    <property type="protein sequence ID" value="KAH7062648.1"/>
    <property type="molecule type" value="Genomic_DNA"/>
</dbReference>
<accession>A0ABQ8GU92</accession>
<dbReference type="InterPro" id="IPR026847">
    <property type="entry name" value="VPS13"/>
</dbReference>